<reference evidence="9" key="1">
    <citation type="submission" date="2016-06" db="UniProtKB">
        <authorList>
            <consortium name="WormBaseParasite"/>
        </authorList>
    </citation>
    <scope>IDENTIFICATION</scope>
</reference>
<gene>
    <name evidence="7" type="ORF">SSLN_LOCUS17392</name>
</gene>
<dbReference type="SUPFAM" id="SSF53448">
    <property type="entry name" value="Nucleotide-diphospho-sugar transferases"/>
    <property type="match status" value="1"/>
</dbReference>
<keyword evidence="8" id="KW-1185">Reference proteome</keyword>
<dbReference type="PANTHER" id="PTHR12270">
    <property type="entry name" value="GLYCOSYLTRANSFERASE-RELATED"/>
    <property type="match status" value="1"/>
</dbReference>
<dbReference type="GO" id="GO:0042285">
    <property type="term" value="F:xylosyltransferase activity"/>
    <property type="evidence" value="ECO:0007669"/>
    <property type="project" value="TreeGrafter"/>
</dbReference>
<dbReference type="Gene3D" id="3.90.550.10">
    <property type="entry name" value="Spore Coat Polysaccharide Biosynthesis Protein SpsA, Chain A"/>
    <property type="match status" value="1"/>
</dbReference>
<proteinExistence type="predicted"/>
<dbReference type="GO" id="GO:0016020">
    <property type="term" value="C:membrane"/>
    <property type="evidence" value="ECO:0007669"/>
    <property type="project" value="UniProtKB-SubCell"/>
</dbReference>
<accession>A0A183TLP4</accession>
<keyword evidence="6" id="KW-0325">Glycoprotein</keyword>
<keyword evidence="4" id="KW-1133">Transmembrane helix</keyword>
<name>A0A183TLP4_SCHSO</name>
<dbReference type="GO" id="GO:0015020">
    <property type="term" value="F:glucuronosyltransferase activity"/>
    <property type="evidence" value="ECO:0007669"/>
    <property type="project" value="TreeGrafter"/>
</dbReference>
<dbReference type="STRING" id="70667.A0A183TLP4"/>
<dbReference type="AlphaFoldDB" id="A0A183TLP4"/>
<dbReference type="PANTHER" id="PTHR12270:SF25">
    <property type="entry name" value="GLYCOSYLTRANSFERASE-LIKE PROTEIN LARGE"/>
    <property type="match status" value="1"/>
</dbReference>
<dbReference type="OrthoDB" id="6238971at2759"/>
<dbReference type="InterPro" id="IPR051292">
    <property type="entry name" value="Xyl/GlcA_transferase"/>
</dbReference>
<evidence type="ECO:0000256" key="2">
    <source>
        <dbReference type="ARBA" id="ARBA00022692"/>
    </source>
</evidence>
<evidence type="ECO:0000313" key="9">
    <source>
        <dbReference type="WBParaSite" id="SSLN_0001805301-mRNA-1"/>
    </source>
</evidence>
<evidence type="ECO:0000313" key="8">
    <source>
        <dbReference type="Proteomes" id="UP000275846"/>
    </source>
</evidence>
<evidence type="ECO:0000256" key="4">
    <source>
        <dbReference type="ARBA" id="ARBA00022989"/>
    </source>
</evidence>
<dbReference type="EMBL" id="UYSU01042444">
    <property type="protein sequence ID" value="VDM03778.1"/>
    <property type="molecule type" value="Genomic_DNA"/>
</dbReference>
<evidence type="ECO:0000256" key="5">
    <source>
        <dbReference type="ARBA" id="ARBA00023136"/>
    </source>
</evidence>
<evidence type="ECO:0000256" key="3">
    <source>
        <dbReference type="ARBA" id="ARBA00022968"/>
    </source>
</evidence>
<dbReference type="GO" id="GO:0035269">
    <property type="term" value="P:protein O-linked glycosylation via mannose"/>
    <property type="evidence" value="ECO:0007669"/>
    <property type="project" value="TreeGrafter"/>
</dbReference>
<comment type="subcellular location">
    <subcellularLocation>
        <location evidence="1">Membrane</location>
        <topology evidence="1">Single-pass type II membrane protein</topology>
    </subcellularLocation>
</comment>
<protein>
    <submittedName>
        <fullName evidence="9">DUF4283 domain-containing protein</fullName>
    </submittedName>
</protein>
<evidence type="ECO:0000256" key="6">
    <source>
        <dbReference type="ARBA" id="ARBA00023180"/>
    </source>
</evidence>
<organism evidence="9">
    <name type="scientific">Schistocephalus solidus</name>
    <name type="common">Tapeworm</name>
    <dbReference type="NCBI Taxonomy" id="70667"/>
    <lineage>
        <taxon>Eukaryota</taxon>
        <taxon>Metazoa</taxon>
        <taxon>Spiralia</taxon>
        <taxon>Lophotrochozoa</taxon>
        <taxon>Platyhelminthes</taxon>
        <taxon>Cestoda</taxon>
        <taxon>Eucestoda</taxon>
        <taxon>Diphyllobothriidea</taxon>
        <taxon>Diphyllobothriidae</taxon>
        <taxon>Schistocephalus</taxon>
    </lineage>
</organism>
<evidence type="ECO:0000313" key="7">
    <source>
        <dbReference type="EMBL" id="VDM03778.1"/>
    </source>
</evidence>
<dbReference type="Proteomes" id="UP000275846">
    <property type="component" value="Unassembled WGS sequence"/>
</dbReference>
<reference evidence="7 8" key="2">
    <citation type="submission" date="2018-11" db="EMBL/GenBank/DDBJ databases">
        <authorList>
            <consortium name="Pathogen Informatics"/>
        </authorList>
    </citation>
    <scope>NUCLEOTIDE SEQUENCE [LARGE SCALE GENOMIC DNA]</scope>
    <source>
        <strain evidence="7 8">NST_G2</strain>
    </source>
</reference>
<keyword evidence="5" id="KW-0472">Membrane</keyword>
<evidence type="ECO:0000256" key="1">
    <source>
        <dbReference type="ARBA" id="ARBA00004606"/>
    </source>
</evidence>
<keyword evidence="2" id="KW-0812">Transmembrane</keyword>
<keyword evidence="3" id="KW-0735">Signal-anchor</keyword>
<dbReference type="InterPro" id="IPR029044">
    <property type="entry name" value="Nucleotide-diphossugar_trans"/>
</dbReference>
<sequence length="178" mass="20420">MKSSHYAAAVATLRLYLPEILGNNITKAISMANDESYRYTITFHAERKIVLKGGSNGGVVLLHLDRLRQLGWTDLWQKARDALLRVSPKLGAAEQDIFNVLIWMHKELFYPLPCVWNVQLNNAADLSVCLHSRSANGKRSDERPHAKLLHMNRQDKFEYKDDERLMITDVPETETFGR</sequence>
<dbReference type="WBParaSite" id="SSLN_0001805301-mRNA-1">
    <property type="protein sequence ID" value="SSLN_0001805301-mRNA-1"/>
    <property type="gene ID" value="SSLN_0001805301"/>
</dbReference>